<dbReference type="PROSITE" id="PS50050">
    <property type="entry name" value="TNFR_NGFR_2"/>
    <property type="match status" value="1"/>
</dbReference>
<dbReference type="GO" id="GO:0050829">
    <property type="term" value="P:defense response to Gram-negative bacterium"/>
    <property type="evidence" value="ECO:0007669"/>
    <property type="project" value="TreeGrafter"/>
</dbReference>
<keyword evidence="5" id="KW-1185">Reference proteome</keyword>
<dbReference type="PANTHER" id="PTHR46838:SF1">
    <property type="entry name" value="TUMOR NECROSIS FACTOR RECEPTOR SUPERFAMILY MEMBER 14"/>
    <property type="match status" value="1"/>
</dbReference>
<protein>
    <recommendedName>
        <fullName evidence="3">TNFR-Cys domain-containing protein</fullName>
    </recommendedName>
</protein>
<proteinExistence type="predicted"/>
<dbReference type="Gene3D" id="2.10.50.10">
    <property type="entry name" value="Tumor Necrosis Factor Receptor, subunit A, domain 2"/>
    <property type="match status" value="1"/>
</dbReference>
<name>A0AA88U251_9TELE</name>
<evidence type="ECO:0000259" key="3">
    <source>
        <dbReference type="PROSITE" id="PS50050"/>
    </source>
</evidence>
<evidence type="ECO:0000256" key="2">
    <source>
        <dbReference type="SAM" id="SignalP"/>
    </source>
</evidence>
<feature type="repeat" description="TNFR-Cys" evidence="1">
    <location>
        <begin position="22"/>
        <end position="56"/>
    </location>
</feature>
<dbReference type="GO" id="GO:0046642">
    <property type="term" value="P:negative regulation of alpha-beta T cell proliferation"/>
    <property type="evidence" value="ECO:0007669"/>
    <property type="project" value="TreeGrafter"/>
</dbReference>
<dbReference type="GO" id="GO:2000406">
    <property type="term" value="P:positive regulation of T cell migration"/>
    <property type="evidence" value="ECO:0007669"/>
    <property type="project" value="TreeGrafter"/>
</dbReference>
<dbReference type="GO" id="GO:0050830">
    <property type="term" value="P:defense response to Gram-positive bacterium"/>
    <property type="evidence" value="ECO:0007669"/>
    <property type="project" value="TreeGrafter"/>
</dbReference>
<accession>A0AA88U251</accession>
<evidence type="ECO:0000313" key="5">
    <source>
        <dbReference type="Proteomes" id="UP001187343"/>
    </source>
</evidence>
<reference evidence="4" key="1">
    <citation type="submission" date="2023-08" db="EMBL/GenBank/DDBJ databases">
        <title>Chromosome-level Genome Assembly of mud carp (Cirrhinus molitorella).</title>
        <authorList>
            <person name="Liu H."/>
        </authorList>
    </citation>
    <scope>NUCLEOTIDE SEQUENCE</scope>
    <source>
        <strain evidence="4">Prfri</strain>
        <tissue evidence="4">Muscle</tissue>
    </source>
</reference>
<dbReference type="PANTHER" id="PTHR46838">
    <property type="entry name" value="TUMOR NECROSIS FACTOR RECEPTOR SUPERFAMILY MEMBER 14"/>
    <property type="match status" value="1"/>
</dbReference>
<dbReference type="Pfam" id="PF00020">
    <property type="entry name" value="TNFR_c6"/>
    <property type="match status" value="1"/>
</dbReference>
<evidence type="ECO:0000256" key="1">
    <source>
        <dbReference type="PROSITE-ProRule" id="PRU00206"/>
    </source>
</evidence>
<keyword evidence="2" id="KW-0732">Signal</keyword>
<sequence length="101" mass="10860">MAILGIVIFAAAALNFELCLSACSRAEYEKNGVCCSKCAPGSHVHLHCTADANTTCVPCPALTYTGEPNGRDKCFHCTKCKAEFGLRAIKSFFTVCRPHSE</sequence>
<gene>
    <name evidence="4" type="ORF">Q8A67_005431</name>
</gene>
<comment type="caution">
    <text evidence="4">The sequence shown here is derived from an EMBL/GenBank/DDBJ whole genome shotgun (WGS) entry which is preliminary data.</text>
</comment>
<feature type="disulfide bond" evidence="1">
    <location>
        <begin position="38"/>
        <end position="56"/>
    </location>
</feature>
<dbReference type="GO" id="GO:0002720">
    <property type="term" value="P:positive regulation of cytokine production involved in immune response"/>
    <property type="evidence" value="ECO:0007669"/>
    <property type="project" value="TreeGrafter"/>
</dbReference>
<feature type="chain" id="PRO_5041710823" description="TNFR-Cys domain-containing protein" evidence="2">
    <location>
        <begin position="22"/>
        <end position="101"/>
    </location>
</feature>
<dbReference type="FunFam" id="2.10.50.10:FF:000007">
    <property type="entry name" value="TNF receptor superfamily member 14"/>
    <property type="match status" value="1"/>
</dbReference>
<dbReference type="EMBL" id="JAUYZG010000005">
    <property type="protein sequence ID" value="KAK2906446.1"/>
    <property type="molecule type" value="Genomic_DNA"/>
</dbReference>
<dbReference type="InterPro" id="IPR001368">
    <property type="entry name" value="TNFR/NGFR_Cys_rich_reg"/>
</dbReference>
<feature type="domain" description="TNFR-Cys" evidence="3">
    <location>
        <begin position="22"/>
        <end position="56"/>
    </location>
</feature>
<dbReference type="SUPFAM" id="SSF57586">
    <property type="entry name" value="TNF receptor-like"/>
    <property type="match status" value="1"/>
</dbReference>
<organism evidence="4 5">
    <name type="scientific">Cirrhinus molitorella</name>
    <name type="common">mud carp</name>
    <dbReference type="NCBI Taxonomy" id="172907"/>
    <lineage>
        <taxon>Eukaryota</taxon>
        <taxon>Metazoa</taxon>
        <taxon>Chordata</taxon>
        <taxon>Craniata</taxon>
        <taxon>Vertebrata</taxon>
        <taxon>Euteleostomi</taxon>
        <taxon>Actinopterygii</taxon>
        <taxon>Neopterygii</taxon>
        <taxon>Teleostei</taxon>
        <taxon>Ostariophysi</taxon>
        <taxon>Cypriniformes</taxon>
        <taxon>Cyprinidae</taxon>
        <taxon>Labeoninae</taxon>
        <taxon>Labeonini</taxon>
        <taxon>Cirrhinus</taxon>
    </lineage>
</organism>
<dbReference type="GO" id="GO:0009897">
    <property type="term" value="C:external side of plasma membrane"/>
    <property type="evidence" value="ECO:0007669"/>
    <property type="project" value="TreeGrafter"/>
</dbReference>
<keyword evidence="1" id="KW-1015">Disulfide bond</keyword>
<dbReference type="SMART" id="SM00208">
    <property type="entry name" value="TNFR"/>
    <property type="match status" value="2"/>
</dbReference>
<comment type="caution">
    <text evidence="1">Lacks conserved residue(s) required for the propagation of feature annotation.</text>
</comment>
<dbReference type="Proteomes" id="UP001187343">
    <property type="component" value="Unassembled WGS sequence"/>
</dbReference>
<feature type="disulfide bond" evidence="1">
    <location>
        <begin position="35"/>
        <end position="48"/>
    </location>
</feature>
<dbReference type="AlphaFoldDB" id="A0AA88U251"/>
<evidence type="ECO:0000313" key="4">
    <source>
        <dbReference type="EMBL" id="KAK2906446.1"/>
    </source>
</evidence>
<feature type="signal peptide" evidence="2">
    <location>
        <begin position="1"/>
        <end position="21"/>
    </location>
</feature>
<dbReference type="PROSITE" id="PS00652">
    <property type="entry name" value="TNFR_NGFR_1"/>
    <property type="match status" value="1"/>
</dbReference>